<evidence type="ECO:0000256" key="1">
    <source>
        <dbReference type="SAM" id="Phobius"/>
    </source>
</evidence>
<comment type="caution">
    <text evidence="2">The sequence shown here is derived from an EMBL/GenBank/DDBJ whole genome shotgun (WGS) entry which is preliminary data.</text>
</comment>
<feature type="non-terminal residue" evidence="2">
    <location>
        <position position="1"/>
    </location>
</feature>
<keyword evidence="1" id="KW-0812">Transmembrane</keyword>
<sequence length="111" mass="12534">LSYCLDSASSMGVNLMYQQVILNTTPSHQHASSLSLMRLMIIVFNTPSAQVFGIISDYFRGDSTSAADRLVGLQKTFLYTWPISVISALLYCSIVKFYRKDVEKAKEIDRR</sequence>
<feature type="non-terminal residue" evidence="2">
    <location>
        <position position="111"/>
    </location>
</feature>
<evidence type="ECO:0008006" key="4">
    <source>
        <dbReference type="Google" id="ProtNLM"/>
    </source>
</evidence>
<proteinExistence type="predicted"/>
<dbReference type="InterPro" id="IPR036259">
    <property type="entry name" value="MFS_trans_sf"/>
</dbReference>
<evidence type="ECO:0000313" key="3">
    <source>
        <dbReference type="Proteomes" id="UP001432322"/>
    </source>
</evidence>
<dbReference type="AlphaFoldDB" id="A0AAV5WKS4"/>
<reference evidence="2" key="1">
    <citation type="submission" date="2023-10" db="EMBL/GenBank/DDBJ databases">
        <title>Genome assembly of Pristionchus species.</title>
        <authorList>
            <person name="Yoshida K."/>
            <person name="Sommer R.J."/>
        </authorList>
    </citation>
    <scope>NUCLEOTIDE SEQUENCE</scope>
    <source>
        <strain evidence="2">RS5133</strain>
    </source>
</reference>
<name>A0AAV5WKS4_9BILA</name>
<dbReference type="Proteomes" id="UP001432322">
    <property type="component" value="Unassembled WGS sequence"/>
</dbReference>
<evidence type="ECO:0000313" key="2">
    <source>
        <dbReference type="EMBL" id="GMT30898.1"/>
    </source>
</evidence>
<dbReference type="EMBL" id="BTSY01000005">
    <property type="protein sequence ID" value="GMT30898.1"/>
    <property type="molecule type" value="Genomic_DNA"/>
</dbReference>
<dbReference type="SUPFAM" id="SSF103473">
    <property type="entry name" value="MFS general substrate transporter"/>
    <property type="match status" value="1"/>
</dbReference>
<keyword evidence="1" id="KW-0472">Membrane</keyword>
<organism evidence="2 3">
    <name type="scientific">Pristionchus fissidentatus</name>
    <dbReference type="NCBI Taxonomy" id="1538716"/>
    <lineage>
        <taxon>Eukaryota</taxon>
        <taxon>Metazoa</taxon>
        <taxon>Ecdysozoa</taxon>
        <taxon>Nematoda</taxon>
        <taxon>Chromadorea</taxon>
        <taxon>Rhabditida</taxon>
        <taxon>Rhabditina</taxon>
        <taxon>Diplogasteromorpha</taxon>
        <taxon>Diplogasteroidea</taxon>
        <taxon>Neodiplogasteridae</taxon>
        <taxon>Pristionchus</taxon>
    </lineage>
</organism>
<accession>A0AAV5WKS4</accession>
<feature type="transmembrane region" description="Helical" evidence="1">
    <location>
        <begin position="39"/>
        <end position="59"/>
    </location>
</feature>
<keyword evidence="1" id="KW-1133">Transmembrane helix</keyword>
<feature type="transmembrane region" description="Helical" evidence="1">
    <location>
        <begin position="79"/>
        <end position="98"/>
    </location>
</feature>
<protein>
    <recommendedName>
        <fullName evidence="4">MFS transporter</fullName>
    </recommendedName>
</protein>
<keyword evidence="3" id="KW-1185">Reference proteome</keyword>
<gene>
    <name evidence="2" type="ORF">PFISCL1PPCAC_22195</name>
</gene>